<sequence>MLPVANLYNIRTILFFRSNCHLQTLSLSNLQPSIATPYDWGYSKKKGKEQDHDHHHHNEIEYETKAHENSKVSFSIPAGGIYGELGFGFQQLDMGKKILPKELSRRVAFLLGGDYANIYWEDIINKLKKKQREKVVPYTRFLSSLIMHKMKDEYGDGDVILYPLFQPT</sequence>
<organism evidence="1">
    <name type="scientific">Tanacetum cinerariifolium</name>
    <name type="common">Dalmatian daisy</name>
    <name type="synonym">Chrysanthemum cinerariifolium</name>
    <dbReference type="NCBI Taxonomy" id="118510"/>
    <lineage>
        <taxon>Eukaryota</taxon>
        <taxon>Viridiplantae</taxon>
        <taxon>Streptophyta</taxon>
        <taxon>Embryophyta</taxon>
        <taxon>Tracheophyta</taxon>
        <taxon>Spermatophyta</taxon>
        <taxon>Magnoliopsida</taxon>
        <taxon>eudicotyledons</taxon>
        <taxon>Gunneridae</taxon>
        <taxon>Pentapetalae</taxon>
        <taxon>asterids</taxon>
        <taxon>campanulids</taxon>
        <taxon>Asterales</taxon>
        <taxon>Asteraceae</taxon>
        <taxon>Asteroideae</taxon>
        <taxon>Anthemideae</taxon>
        <taxon>Anthemidinae</taxon>
        <taxon>Tanacetum</taxon>
    </lineage>
</organism>
<protein>
    <submittedName>
        <fullName evidence="1">Uncharacterized protein</fullName>
    </submittedName>
</protein>
<dbReference type="EMBL" id="BKCJ010007586">
    <property type="protein sequence ID" value="GEU78005.1"/>
    <property type="molecule type" value="Genomic_DNA"/>
</dbReference>
<accession>A0A6L2N017</accession>
<reference evidence="1" key="1">
    <citation type="journal article" date="2019" name="Sci. Rep.">
        <title>Draft genome of Tanacetum cinerariifolium, the natural source of mosquito coil.</title>
        <authorList>
            <person name="Yamashiro T."/>
            <person name="Shiraishi A."/>
            <person name="Satake H."/>
            <person name="Nakayama K."/>
        </authorList>
    </citation>
    <scope>NUCLEOTIDE SEQUENCE</scope>
</reference>
<dbReference type="AlphaFoldDB" id="A0A6L2N017"/>
<gene>
    <name evidence="1" type="ORF">Tci_049983</name>
</gene>
<evidence type="ECO:0000313" key="1">
    <source>
        <dbReference type="EMBL" id="GEU78005.1"/>
    </source>
</evidence>
<comment type="caution">
    <text evidence="1">The sequence shown here is derived from an EMBL/GenBank/DDBJ whole genome shotgun (WGS) entry which is preliminary data.</text>
</comment>
<proteinExistence type="predicted"/>
<name>A0A6L2N017_TANCI</name>